<dbReference type="EMBL" id="VTPC01001209">
    <property type="protein sequence ID" value="KAF2902698.1"/>
    <property type="molecule type" value="Genomic_DNA"/>
</dbReference>
<keyword evidence="1" id="KW-0732">Signal</keyword>
<keyword evidence="3" id="KW-1185">Reference proteome</keyword>
<gene>
    <name evidence="2" type="ORF">ILUMI_03477</name>
</gene>
<dbReference type="AlphaFoldDB" id="A0A8K0GM47"/>
<proteinExistence type="predicted"/>
<dbReference type="OrthoDB" id="6778670at2759"/>
<sequence>MQILISSLLNLYLHLFETLEETVTFSKLATLHPAIITPEDLEQELLKIANLSDPFSLPYTPVHLSIPVYKKLITIKAYRKGALLTFLLEVPLINNQKSKSYLLHSEQSKVLTKEQCEEIRKEEYFCREIGDVITTPTCESELISFVRNNTCVIKWFVLTQLKVQQVQSDMWLIVTPRELIGTIKCKNRDYKYPFSGTYVIQLPHICTLVLGNQIFTTNVISLTINDVKLPNVTVNITLPIQKNLKIKDAHLSLEHINLNDIDKISDQFNHLTHHLLPDQNILACVPRVKRPLEHLFNSSLLLLIIKYYI</sequence>
<name>A0A8K0GM47_IGNLU</name>
<evidence type="ECO:0000256" key="1">
    <source>
        <dbReference type="SAM" id="SignalP"/>
    </source>
</evidence>
<feature type="chain" id="PRO_5035449973" description="Envelope fusion protein" evidence="1">
    <location>
        <begin position="19"/>
        <end position="309"/>
    </location>
</feature>
<comment type="caution">
    <text evidence="2">The sequence shown here is derived from an EMBL/GenBank/DDBJ whole genome shotgun (WGS) entry which is preliminary data.</text>
</comment>
<protein>
    <recommendedName>
        <fullName evidence="4">Envelope fusion protein</fullName>
    </recommendedName>
</protein>
<dbReference type="Proteomes" id="UP000801492">
    <property type="component" value="Unassembled WGS sequence"/>
</dbReference>
<organism evidence="2 3">
    <name type="scientific">Ignelater luminosus</name>
    <name type="common">Cucubano</name>
    <name type="synonym">Pyrophorus luminosus</name>
    <dbReference type="NCBI Taxonomy" id="2038154"/>
    <lineage>
        <taxon>Eukaryota</taxon>
        <taxon>Metazoa</taxon>
        <taxon>Ecdysozoa</taxon>
        <taxon>Arthropoda</taxon>
        <taxon>Hexapoda</taxon>
        <taxon>Insecta</taxon>
        <taxon>Pterygota</taxon>
        <taxon>Neoptera</taxon>
        <taxon>Endopterygota</taxon>
        <taxon>Coleoptera</taxon>
        <taxon>Polyphaga</taxon>
        <taxon>Elateriformia</taxon>
        <taxon>Elateroidea</taxon>
        <taxon>Elateridae</taxon>
        <taxon>Agrypninae</taxon>
        <taxon>Pyrophorini</taxon>
        <taxon>Ignelater</taxon>
    </lineage>
</organism>
<evidence type="ECO:0000313" key="3">
    <source>
        <dbReference type="Proteomes" id="UP000801492"/>
    </source>
</evidence>
<evidence type="ECO:0000313" key="2">
    <source>
        <dbReference type="EMBL" id="KAF2902698.1"/>
    </source>
</evidence>
<reference evidence="2" key="1">
    <citation type="submission" date="2019-08" db="EMBL/GenBank/DDBJ databases">
        <title>The genome of the North American firefly Photinus pyralis.</title>
        <authorList>
            <consortium name="Photinus pyralis genome working group"/>
            <person name="Fallon T.R."/>
            <person name="Sander Lower S.E."/>
            <person name="Weng J.-K."/>
        </authorList>
    </citation>
    <scope>NUCLEOTIDE SEQUENCE</scope>
    <source>
        <strain evidence="2">TRF0915ILg1</strain>
        <tissue evidence="2">Whole body</tissue>
    </source>
</reference>
<feature type="signal peptide" evidence="1">
    <location>
        <begin position="1"/>
        <end position="18"/>
    </location>
</feature>
<accession>A0A8K0GM47</accession>
<evidence type="ECO:0008006" key="4">
    <source>
        <dbReference type="Google" id="ProtNLM"/>
    </source>
</evidence>